<evidence type="ECO:0000256" key="6">
    <source>
        <dbReference type="ARBA" id="ARBA00022692"/>
    </source>
</evidence>
<comment type="subcellular location">
    <subcellularLocation>
        <location evidence="1">Cell membrane</location>
        <topology evidence="1">Multi-pass membrane protein</topology>
    </subcellularLocation>
</comment>
<dbReference type="AlphaFoldDB" id="A0A0D0IKC7"/>
<evidence type="ECO:0000256" key="2">
    <source>
        <dbReference type="ARBA" id="ARBA00009819"/>
    </source>
</evidence>
<gene>
    <name evidence="14" type="ORF">SD72_11545</name>
</gene>
<keyword evidence="6 12" id="KW-0812">Transmembrane</keyword>
<comment type="caution">
    <text evidence="14">The sequence shown here is derived from an EMBL/GenBank/DDBJ whole genome shotgun (WGS) entry which is preliminary data.</text>
</comment>
<protein>
    <submittedName>
        <fullName evidence="14">Cytochrome BD ubiquinol oxidase subunit I</fullName>
    </submittedName>
</protein>
<dbReference type="GO" id="GO:0019646">
    <property type="term" value="P:aerobic electron transport chain"/>
    <property type="evidence" value="ECO:0007669"/>
    <property type="project" value="InterPro"/>
</dbReference>
<feature type="transmembrane region" description="Helical" evidence="12">
    <location>
        <begin position="20"/>
        <end position="45"/>
    </location>
</feature>
<dbReference type="Pfam" id="PF01654">
    <property type="entry name" value="Cyt_bd_oxida_I"/>
    <property type="match status" value="1"/>
</dbReference>
<keyword evidence="10 12" id="KW-0408">Iron</keyword>
<proteinExistence type="inferred from homology"/>
<evidence type="ECO:0000256" key="1">
    <source>
        <dbReference type="ARBA" id="ARBA00004651"/>
    </source>
</evidence>
<dbReference type="Proteomes" id="UP000032120">
    <property type="component" value="Unassembled WGS sequence"/>
</dbReference>
<feature type="region of interest" description="Disordered" evidence="13">
    <location>
        <begin position="464"/>
        <end position="486"/>
    </location>
</feature>
<evidence type="ECO:0000313" key="15">
    <source>
        <dbReference type="Proteomes" id="UP000032120"/>
    </source>
</evidence>
<dbReference type="RefSeq" id="WP_042544613.1">
    <property type="nucleotide sequence ID" value="NZ_JXSQ01000016.1"/>
</dbReference>
<feature type="transmembrane region" description="Helical" evidence="12">
    <location>
        <begin position="95"/>
        <end position="119"/>
    </location>
</feature>
<name>A0A0D0IKC7_9MICO</name>
<dbReference type="PIRSF" id="PIRSF006446">
    <property type="entry name" value="Cyt_quinol_oxidase_1"/>
    <property type="match status" value="1"/>
</dbReference>
<dbReference type="GO" id="GO:0005886">
    <property type="term" value="C:plasma membrane"/>
    <property type="evidence" value="ECO:0007669"/>
    <property type="project" value="UniProtKB-SubCell"/>
</dbReference>
<keyword evidence="5 12" id="KW-0349">Heme</keyword>
<evidence type="ECO:0000256" key="3">
    <source>
        <dbReference type="ARBA" id="ARBA00022448"/>
    </source>
</evidence>
<feature type="transmembrane region" description="Helical" evidence="12">
    <location>
        <begin position="191"/>
        <end position="210"/>
    </location>
</feature>
<dbReference type="InterPro" id="IPR002585">
    <property type="entry name" value="Cyt-d_ubiquinol_oxidase_su_1"/>
</dbReference>
<feature type="transmembrane region" description="Helical" evidence="12">
    <location>
        <begin position="379"/>
        <end position="401"/>
    </location>
</feature>
<evidence type="ECO:0000256" key="10">
    <source>
        <dbReference type="ARBA" id="ARBA00023004"/>
    </source>
</evidence>
<keyword evidence="7 12" id="KW-0479">Metal-binding</keyword>
<dbReference type="PANTHER" id="PTHR30365:SF15">
    <property type="entry name" value="CYTOCHROME BD UBIQUINOL OXIDASE SUBUNIT 1"/>
    <property type="match status" value="1"/>
</dbReference>
<sequence length="486" mass="53614">MNEFLDPVALARWQFGLTTLYHFIFVPLTIGMALLVAILQTAWVRTGKEKYLRLTKLFGKVFLINFAMGVVTGIVQEFQFGMNWSNYSRFVGDIFGAPLAMEGLIAFFFEATFIGLWIFGWNKLPKKLHLMTIWFVWIGTVLSAYFILAANAFMQNPVGFEINGERGRAELESIGDVLLNPVALTQFPHTIFASLMFAGVVMVSVAAWHLKRRQFVDEMRTTLRFGAWTNLIAFAGVAISGHALGLVMTQTQPMKMAAAEAMYNTASGRDASFSLFSLGTPDGAHEIFSVRIPYLASFLATNSLDGTVEGINDLQAEYTEMYCGAGDTLLTCPTDGSFVPIVWVTYWAFRWMIGLGALAALVSLVGLWITRKTIDLPKWVWTVAIWTAPIPMLASLVGWVFTEMGRQPWIVFGVMTTEQGISPGVPGWMVLVSLAVFTVVYGALAVVEFGLIVKTVKEGPPEIPLLDDADGDGSGKPDHNQLATVY</sequence>
<evidence type="ECO:0000256" key="12">
    <source>
        <dbReference type="PIRNR" id="PIRNR006446"/>
    </source>
</evidence>
<keyword evidence="3 12" id="KW-0813">Transport</keyword>
<keyword evidence="4 12" id="KW-1003">Cell membrane</keyword>
<evidence type="ECO:0000256" key="11">
    <source>
        <dbReference type="ARBA" id="ARBA00023136"/>
    </source>
</evidence>
<dbReference type="GO" id="GO:0070069">
    <property type="term" value="C:cytochrome complex"/>
    <property type="evidence" value="ECO:0007669"/>
    <property type="project" value="UniProtKB-UniRule"/>
</dbReference>
<reference evidence="14 15" key="1">
    <citation type="submission" date="2015-01" db="EMBL/GenBank/DDBJ databases">
        <title>Draft genome sequence of Leucobacter komagatae strain VKM ST2845.</title>
        <authorList>
            <person name="Karlyshev A.V."/>
            <person name="Kudryashova E.B."/>
        </authorList>
    </citation>
    <scope>NUCLEOTIDE SEQUENCE [LARGE SCALE GENOMIC DNA]</scope>
    <source>
        <strain evidence="14 15">VKM ST2845</strain>
    </source>
</reference>
<keyword evidence="11 12" id="KW-0472">Membrane</keyword>
<keyword evidence="15" id="KW-1185">Reference proteome</keyword>
<feature type="transmembrane region" description="Helical" evidence="12">
    <location>
        <begin position="131"/>
        <end position="154"/>
    </location>
</feature>
<feature type="transmembrane region" description="Helical" evidence="12">
    <location>
        <begin position="347"/>
        <end position="367"/>
    </location>
</feature>
<accession>A0A0D0IKC7</accession>
<evidence type="ECO:0000256" key="5">
    <source>
        <dbReference type="ARBA" id="ARBA00022617"/>
    </source>
</evidence>
<feature type="transmembrane region" description="Helical" evidence="12">
    <location>
        <begin position="428"/>
        <end position="453"/>
    </location>
</feature>
<evidence type="ECO:0000256" key="13">
    <source>
        <dbReference type="SAM" id="MobiDB-lite"/>
    </source>
</evidence>
<evidence type="ECO:0000256" key="9">
    <source>
        <dbReference type="ARBA" id="ARBA00022989"/>
    </source>
</evidence>
<dbReference type="PANTHER" id="PTHR30365">
    <property type="entry name" value="CYTOCHROME D UBIQUINOL OXIDASE"/>
    <property type="match status" value="1"/>
</dbReference>
<dbReference type="OrthoDB" id="9807042at2"/>
<evidence type="ECO:0000256" key="4">
    <source>
        <dbReference type="ARBA" id="ARBA00022475"/>
    </source>
</evidence>
<evidence type="ECO:0000256" key="8">
    <source>
        <dbReference type="ARBA" id="ARBA00022982"/>
    </source>
</evidence>
<feature type="transmembrane region" description="Helical" evidence="12">
    <location>
        <begin position="57"/>
        <end position="75"/>
    </location>
</feature>
<organism evidence="14 15">
    <name type="scientific">Leucobacter komagatae</name>
    <dbReference type="NCBI Taxonomy" id="55969"/>
    <lineage>
        <taxon>Bacteria</taxon>
        <taxon>Bacillati</taxon>
        <taxon>Actinomycetota</taxon>
        <taxon>Actinomycetes</taxon>
        <taxon>Micrococcales</taxon>
        <taxon>Microbacteriaceae</taxon>
        <taxon>Leucobacter</taxon>
    </lineage>
</organism>
<dbReference type="GO" id="GO:0009055">
    <property type="term" value="F:electron transfer activity"/>
    <property type="evidence" value="ECO:0007669"/>
    <property type="project" value="UniProtKB-UniRule"/>
</dbReference>
<keyword evidence="8 12" id="KW-0249">Electron transport</keyword>
<evidence type="ECO:0000256" key="7">
    <source>
        <dbReference type="ARBA" id="ARBA00022723"/>
    </source>
</evidence>
<dbReference type="EMBL" id="JXSQ01000016">
    <property type="protein sequence ID" value="KIP52069.1"/>
    <property type="molecule type" value="Genomic_DNA"/>
</dbReference>
<feature type="transmembrane region" description="Helical" evidence="12">
    <location>
        <begin position="231"/>
        <end position="248"/>
    </location>
</feature>
<dbReference type="GO" id="GO:0020037">
    <property type="term" value="F:heme binding"/>
    <property type="evidence" value="ECO:0007669"/>
    <property type="project" value="TreeGrafter"/>
</dbReference>
<comment type="similarity">
    <text evidence="2 12">Belongs to the cytochrome ubiquinol oxidase subunit 1 family.</text>
</comment>
<evidence type="ECO:0000313" key="14">
    <source>
        <dbReference type="EMBL" id="KIP52069.1"/>
    </source>
</evidence>
<keyword evidence="9 12" id="KW-1133">Transmembrane helix</keyword>
<dbReference type="GO" id="GO:0016682">
    <property type="term" value="F:oxidoreductase activity, acting on diphenols and related substances as donors, oxygen as acceptor"/>
    <property type="evidence" value="ECO:0007669"/>
    <property type="project" value="TreeGrafter"/>
</dbReference>
<dbReference type="GO" id="GO:0046872">
    <property type="term" value="F:metal ion binding"/>
    <property type="evidence" value="ECO:0007669"/>
    <property type="project" value="UniProtKB-UniRule"/>
</dbReference>